<organism evidence="1 2">
    <name type="scientific">Pseudomonas moraviensis R28-S</name>
    <dbReference type="NCBI Taxonomy" id="1395516"/>
    <lineage>
        <taxon>Bacteria</taxon>
        <taxon>Pseudomonadati</taxon>
        <taxon>Pseudomonadota</taxon>
        <taxon>Gammaproteobacteria</taxon>
        <taxon>Pseudomonadales</taxon>
        <taxon>Pseudomonadaceae</taxon>
        <taxon>Pseudomonas</taxon>
    </lineage>
</organism>
<dbReference type="HOGENOM" id="CLU_1990757_0_0_6"/>
<dbReference type="RefSeq" id="WP_024011811.1">
    <property type="nucleotide sequence ID" value="NZ_CM002330.1"/>
</dbReference>
<accession>V8RCE7</accession>
<gene>
    <name evidence="1" type="ORF">PMO01_05125</name>
</gene>
<sequence length="125" mass="13480">MDAAVAGLLGALVGAVGSVGAIWVQSHFLAKRERAKAAMESATQNRAQDIQLALANNGIPNVAPAAAYVHHHRVMLDLLEGKSLAPEKLEQAFARNVRFSDRLKDLNSKWVTHGELDEAAKDKTE</sequence>
<proteinExistence type="predicted"/>
<dbReference type="Proteomes" id="UP000024771">
    <property type="component" value="Chromosome"/>
</dbReference>
<dbReference type="AlphaFoldDB" id="V8RCE7"/>
<evidence type="ECO:0000313" key="1">
    <source>
        <dbReference type="EMBL" id="ETF09791.1"/>
    </source>
</evidence>
<comment type="caution">
    <text evidence="1">The sequence shown here is derived from an EMBL/GenBank/DDBJ whole genome shotgun (WGS) entry which is preliminary data.</text>
</comment>
<evidence type="ECO:0000313" key="2">
    <source>
        <dbReference type="Proteomes" id="UP000024771"/>
    </source>
</evidence>
<dbReference type="EMBL" id="AYMZ01000003">
    <property type="protein sequence ID" value="ETF09791.1"/>
    <property type="molecule type" value="Genomic_DNA"/>
</dbReference>
<name>V8RCE7_9PSED</name>
<protein>
    <submittedName>
        <fullName evidence="1">Uncharacterized protein</fullName>
    </submittedName>
</protein>
<dbReference type="PATRIC" id="fig|1395516.4.peg.1046"/>
<reference evidence="1 2" key="1">
    <citation type="journal article" date="2014" name="Genome Announc.">
        <title>Draft Genome Sequence of Pseudomonas moraviensis R28-S.</title>
        <authorList>
            <person name="Hunter S.S."/>
            <person name="Yano H."/>
            <person name="Loftie-Eaton W."/>
            <person name="Hughes J."/>
            <person name="De Gelder L."/>
            <person name="Stragier P."/>
            <person name="De Vos P."/>
            <person name="Settles M.L."/>
            <person name="Top E.M."/>
        </authorList>
    </citation>
    <scope>NUCLEOTIDE SEQUENCE [LARGE SCALE GENOMIC DNA]</scope>
    <source>
        <strain evidence="2">R28</strain>
    </source>
</reference>